<evidence type="ECO:0000313" key="3">
    <source>
        <dbReference type="Proteomes" id="UP000237718"/>
    </source>
</evidence>
<dbReference type="OrthoDB" id="7872144at2"/>
<comment type="caution">
    <text evidence="2">The sequence shown here is derived from an EMBL/GenBank/DDBJ whole genome shotgun (WGS) entry which is preliminary data.</text>
</comment>
<sequence length="204" mass="22367">MSRLPALVASLMLPLPLWAEICPVAADLTTGGIAFDVNGIDIEIFRQKRPGLIESFYAYEGDPGNGTRAMLAQGLYVLELVDLENGDITPDSRGVYSFPVAPSQLPLPDLETSPGTEWTFTVAHNFSGDLGSETQVNTVMPKEEKSYGDCAYPMVPIQMRYTTDTGEEIEMLHFLPDLGISYLASVAYDGGEDIYDYQTIRALK</sequence>
<dbReference type="Proteomes" id="UP000237718">
    <property type="component" value="Unassembled WGS sequence"/>
</dbReference>
<keyword evidence="1" id="KW-0732">Signal</keyword>
<name>A0A2T1AGB5_TRISK</name>
<feature type="signal peptide" evidence="1">
    <location>
        <begin position="1"/>
        <end position="19"/>
    </location>
</feature>
<dbReference type="AlphaFoldDB" id="A0A2T1AGB5"/>
<feature type="chain" id="PRO_5015393447" evidence="1">
    <location>
        <begin position="20"/>
        <end position="204"/>
    </location>
</feature>
<organism evidence="2 3">
    <name type="scientific">Tritonibacter scottomollicae</name>
    <name type="common">Epibacterium scottomollicae</name>
    <dbReference type="NCBI Taxonomy" id="483013"/>
    <lineage>
        <taxon>Bacteria</taxon>
        <taxon>Pseudomonadati</taxon>
        <taxon>Pseudomonadota</taxon>
        <taxon>Alphaproteobacteria</taxon>
        <taxon>Rhodobacterales</taxon>
        <taxon>Paracoccaceae</taxon>
        <taxon>Tritonibacter</taxon>
    </lineage>
</organism>
<accession>A0A2T1AGB5</accession>
<protein>
    <submittedName>
        <fullName evidence="2">Uncharacterized protein</fullName>
    </submittedName>
</protein>
<dbReference type="RefSeq" id="WP_106163863.1">
    <property type="nucleotide sequence ID" value="NZ_PVUF01000006.1"/>
</dbReference>
<evidence type="ECO:0000313" key="2">
    <source>
        <dbReference type="EMBL" id="PRZ47606.1"/>
    </source>
</evidence>
<evidence type="ECO:0000256" key="1">
    <source>
        <dbReference type="SAM" id="SignalP"/>
    </source>
</evidence>
<proteinExistence type="predicted"/>
<gene>
    <name evidence="2" type="ORF">CLV89_106139</name>
</gene>
<dbReference type="EMBL" id="PVUF01000006">
    <property type="protein sequence ID" value="PRZ47606.1"/>
    <property type="molecule type" value="Genomic_DNA"/>
</dbReference>
<reference evidence="2 3" key="1">
    <citation type="submission" date="2018-03" db="EMBL/GenBank/DDBJ databases">
        <title>Genomic Encyclopedia of Archaeal and Bacterial Type Strains, Phase II (KMG-II): from individual species to whole genera.</title>
        <authorList>
            <person name="Goeker M."/>
        </authorList>
    </citation>
    <scope>NUCLEOTIDE SEQUENCE [LARGE SCALE GENOMIC DNA]</scope>
    <source>
        <strain evidence="2 3">DSM 25328</strain>
    </source>
</reference>